<keyword evidence="6" id="KW-1185">Reference proteome</keyword>
<dbReference type="PROSITE" id="PS01124">
    <property type="entry name" value="HTH_ARAC_FAMILY_2"/>
    <property type="match status" value="1"/>
</dbReference>
<feature type="domain" description="HTH araC/xylS-type" evidence="4">
    <location>
        <begin position="187"/>
        <end position="285"/>
    </location>
</feature>
<comment type="caution">
    <text evidence="5">The sequence shown here is derived from an EMBL/GenBank/DDBJ whole genome shotgun (WGS) entry which is preliminary data.</text>
</comment>
<reference evidence="5" key="1">
    <citation type="submission" date="2023-02" db="EMBL/GenBank/DDBJ databases">
        <title>Tahibacter soli sp. nov. isolated from soil.</title>
        <authorList>
            <person name="Baek J.H."/>
            <person name="Lee J.K."/>
            <person name="Choi D.G."/>
            <person name="Jeon C.O."/>
        </authorList>
    </citation>
    <scope>NUCLEOTIDE SEQUENCE</scope>
    <source>
        <strain evidence="5">BL</strain>
    </source>
</reference>
<proteinExistence type="predicted"/>
<name>A0A9X3YRR7_9GAMM</name>
<dbReference type="EMBL" id="JAOVZO020000020">
    <property type="protein sequence ID" value="MDC8015803.1"/>
    <property type="molecule type" value="Genomic_DNA"/>
</dbReference>
<dbReference type="InterPro" id="IPR018060">
    <property type="entry name" value="HTH_AraC"/>
</dbReference>
<evidence type="ECO:0000256" key="1">
    <source>
        <dbReference type="ARBA" id="ARBA00023015"/>
    </source>
</evidence>
<accession>A0A9X3YRR7</accession>
<organism evidence="5 6">
    <name type="scientific">Tahibacter soli</name>
    <dbReference type="NCBI Taxonomy" id="2983605"/>
    <lineage>
        <taxon>Bacteria</taxon>
        <taxon>Pseudomonadati</taxon>
        <taxon>Pseudomonadota</taxon>
        <taxon>Gammaproteobacteria</taxon>
        <taxon>Lysobacterales</taxon>
        <taxon>Rhodanobacteraceae</taxon>
        <taxon>Tahibacter</taxon>
    </lineage>
</organism>
<dbReference type="GO" id="GO:0043565">
    <property type="term" value="F:sequence-specific DNA binding"/>
    <property type="evidence" value="ECO:0007669"/>
    <property type="project" value="InterPro"/>
</dbReference>
<dbReference type="AlphaFoldDB" id="A0A9X3YRR7"/>
<evidence type="ECO:0000313" key="6">
    <source>
        <dbReference type="Proteomes" id="UP001139971"/>
    </source>
</evidence>
<keyword evidence="2" id="KW-0238">DNA-binding</keyword>
<evidence type="ECO:0000313" key="5">
    <source>
        <dbReference type="EMBL" id="MDC8015803.1"/>
    </source>
</evidence>
<keyword evidence="3" id="KW-0804">Transcription</keyword>
<dbReference type="SMART" id="SM00342">
    <property type="entry name" value="HTH_ARAC"/>
    <property type="match status" value="1"/>
</dbReference>
<protein>
    <submittedName>
        <fullName evidence="5">AraC family transcriptional regulator</fullName>
    </submittedName>
</protein>
<dbReference type="GO" id="GO:0003700">
    <property type="term" value="F:DNA-binding transcription factor activity"/>
    <property type="evidence" value="ECO:0007669"/>
    <property type="project" value="InterPro"/>
</dbReference>
<dbReference type="PANTHER" id="PTHR46796">
    <property type="entry name" value="HTH-TYPE TRANSCRIPTIONAL ACTIVATOR RHAS-RELATED"/>
    <property type="match status" value="1"/>
</dbReference>
<dbReference type="Proteomes" id="UP001139971">
    <property type="component" value="Unassembled WGS sequence"/>
</dbReference>
<dbReference type="RefSeq" id="WP_263541349.1">
    <property type="nucleotide sequence ID" value="NZ_JAOVZO020000020.1"/>
</dbReference>
<dbReference type="Gene3D" id="1.10.10.60">
    <property type="entry name" value="Homeodomain-like"/>
    <property type="match status" value="2"/>
</dbReference>
<evidence type="ECO:0000259" key="4">
    <source>
        <dbReference type="PROSITE" id="PS01124"/>
    </source>
</evidence>
<dbReference type="SUPFAM" id="SSF46689">
    <property type="entry name" value="Homeodomain-like"/>
    <property type="match status" value="2"/>
</dbReference>
<keyword evidence="1" id="KW-0805">Transcription regulation</keyword>
<evidence type="ECO:0000256" key="2">
    <source>
        <dbReference type="ARBA" id="ARBA00023125"/>
    </source>
</evidence>
<dbReference type="PANTHER" id="PTHR46796:SF7">
    <property type="entry name" value="ARAC FAMILY TRANSCRIPTIONAL REGULATOR"/>
    <property type="match status" value="1"/>
</dbReference>
<gene>
    <name evidence="5" type="ORF">OD750_025020</name>
</gene>
<dbReference type="InterPro" id="IPR018062">
    <property type="entry name" value="HTH_AraC-typ_CS"/>
</dbReference>
<dbReference type="InterPro" id="IPR009057">
    <property type="entry name" value="Homeodomain-like_sf"/>
</dbReference>
<dbReference type="Pfam" id="PF12833">
    <property type="entry name" value="HTH_18"/>
    <property type="match status" value="1"/>
</dbReference>
<evidence type="ECO:0000256" key="3">
    <source>
        <dbReference type="ARBA" id="ARBA00023163"/>
    </source>
</evidence>
<dbReference type="InterPro" id="IPR050204">
    <property type="entry name" value="AraC_XylS_family_regulators"/>
</dbReference>
<dbReference type="PROSITE" id="PS00041">
    <property type="entry name" value="HTH_ARAC_FAMILY_1"/>
    <property type="match status" value="1"/>
</dbReference>
<sequence length="291" mass="32312">MNATDNTASMQADLTAHLRAPGPRHELEFVTSLGARRSFVGTGQSLVSVSRGELLVNTVEGRISLFGGDVGVFHGPVEVYPAMAGCGNWSVVNGADRSWSQALRHGSSDPTAAFLLPGVAVCPPELRHGLIAAQRARLHRRPMTAVNSAELTFLVGVHELQAPWHRQVQACPGRTLQQRRNVYFRLQRVRNHVLANSTEELRTSDLAAMANYSPWHFIRIFCDVFGETPHDFLVRHRLNHARRLLHTSSLAIREVALAAGFEHRCTFARLFREHYGTSAQLYRQNLLANAA</sequence>